<proteinExistence type="inferred from homology"/>
<keyword evidence="17" id="KW-1185">Reference proteome</keyword>
<keyword evidence="5" id="KW-0663">Pyridoxal phosphate</keyword>
<dbReference type="FunFam" id="3.90.1150.10:FF:000345">
    <property type="entry name" value="Alanine aminotransferase 2"/>
    <property type="match status" value="1"/>
</dbReference>
<dbReference type="PANTHER" id="PTHR11751">
    <property type="entry name" value="ALANINE AMINOTRANSFERASE"/>
    <property type="match status" value="1"/>
</dbReference>
<keyword evidence="4" id="KW-0808">Transferase</keyword>
<dbReference type="InterPro" id="IPR015424">
    <property type="entry name" value="PyrdxlP-dep_Trfase"/>
</dbReference>
<dbReference type="InterPro" id="IPR015422">
    <property type="entry name" value="PyrdxlP-dep_Trfase_small"/>
</dbReference>
<dbReference type="AlphaFoldDB" id="A0A7N5ZQ21"/>
<dbReference type="PANTHER" id="PTHR11751:SF308">
    <property type="entry name" value="ALANINE AMINOTRANSFERASE 1"/>
    <property type="match status" value="1"/>
</dbReference>
<dbReference type="GO" id="GO:0004021">
    <property type="term" value="F:L-alanine:2-oxoglutarate aminotransferase activity"/>
    <property type="evidence" value="ECO:0007669"/>
    <property type="project" value="UniProtKB-EC"/>
</dbReference>
<feature type="compositionally biased region" description="Gly residues" evidence="14">
    <location>
        <begin position="25"/>
        <end position="35"/>
    </location>
</feature>
<dbReference type="InterPro" id="IPR015421">
    <property type="entry name" value="PyrdxlP-dep_Trfase_major"/>
</dbReference>
<sequence length="540" mass="59284">MSAMGLHSKNVRLLSLGRNALLAGSNGGQRSGSGPRGRSLTSPPLSSSSPARALSSLSATRRGLPKPKMSENGVVPRAKVLTIDTMNPTVKNVEYAVRGPIVARAVELEKELSEGMKKPFAEVIKANIGDAHAMGQQPITFFRQVLALCSYPELLNDSTFPEDAKSRARRILQSCGGNSMGSYSASQGIDSVRQDVARYIERRDGGVPCDPDDIYLTTGASDGIMTMLKLLVCGEGVTRTGVMISIPQYPLYSAALAELGAVQINYYLNEEKCWSLDISELQRALDEARHHCNPRALCIINPGNPTGKTFKSYCSNMVYQDNVYADGCQFHSFKKVLFEMGPEYSDTVELASFHSTSKCYMGECGFRGGYMEIINMDDEVKAQLTKLVSVRLCPPVPGQALMDLVVNPPQPGEPSYDNFIKERTATLSALAEKAKLTEQILNTVHGISCNPVQGAMYSFPRIIIPEKAVKEATDKGQQPDMFYCMKMLEETGICLVPGSGFGQKDGTYHFRMTILPPRDKLQILLNKVKEFHQKFTKHYS</sequence>
<feature type="compositionally biased region" description="Low complexity" evidence="14">
    <location>
        <begin position="36"/>
        <end position="62"/>
    </location>
</feature>
<evidence type="ECO:0000256" key="12">
    <source>
        <dbReference type="ARBA" id="ARBA00080230"/>
    </source>
</evidence>
<comment type="catalytic activity">
    <reaction evidence="9">
        <text>L-alanine + 2-oxoglutarate = pyruvate + L-glutamate</text>
        <dbReference type="Rhea" id="RHEA:19453"/>
        <dbReference type="ChEBI" id="CHEBI:15361"/>
        <dbReference type="ChEBI" id="CHEBI:16810"/>
        <dbReference type="ChEBI" id="CHEBI:29985"/>
        <dbReference type="ChEBI" id="CHEBI:57972"/>
        <dbReference type="EC" id="2.6.1.2"/>
    </reaction>
</comment>
<dbReference type="Proteomes" id="UP000265040">
    <property type="component" value="Chromosome 17"/>
</dbReference>
<dbReference type="GO" id="GO:0042853">
    <property type="term" value="P:L-alanine catabolic process"/>
    <property type="evidence" value="ECO:0007669"/>
    <property type="project" value="UniProtKB-UniPathway"/>
</dbReference>
<dbReference type="CDD" id="cd00609">
    <property type="entry name" value="AAT_like"/>
    <property type="match status" value="1"/>
</dbReference>
<evidence type="ECO:0000256" key="8">
    <source>
        <dbReference type="ARBA" id="ARBA00026106"/>
    </source>
</evidence>
<evidence type="ECO:0000256" key="10">
    <source>
        <dbReference type="ARBA" id="ARBA00053077"/>
    </source>
</evidence>
<dbReference type="EC" id="2.6.1.2" evidence="8"/>
<evidence type="ECO:0000256" key="4">
    <source>
        <dbReference type="ARBA" id="ARBA00022679"/>
    </source>
</evidence>
<dbReference type="Pfam" id="PF00155">
    <property type="entry name" value="Aminotran_1_2"/>
    <property type="match status" value="1"/>
</dbReference>
<feature type="domain" description="Aminotransferase class I/classII large" evidence="15">
    <location>
        <begin position="160"/>
        <end position="527"/>
    </location>
</feature>
<dbReference type="Gene3D" id="3.90.1150.10">
    <property type="entry name" value="Aspartate Aminotransferase, domain 1"/>
    <property type="match status" value="1"/>
</dbReference>
<comment type="cofactor">
    <cofactor evidence="1">
        <name>pyridoxal 5'-phosphate</name>
        <dbReference type="ChEBI" id="CHEBI:597326"/>
    </cofactor>
</comment>
<comment type="similarity">
    <text evidence="7">Belongs to the class-I pyridoxal-phosphate-dependent aminotransferase family. Alanine aminotransferase subfamily.</text>
</comment>
<dbReference type="FunFam" id="1.10.287.1970:FF:000001">
    <property type="entry name" value="Alanine aminotransferase 2"/>
    <property type="match status" value="1"/>
</dbReference>
<evidence type="ECO:0000256" key="5">
    <source>
        <dbReference type="ARBA" id="ARBA00022898"/>
    </source>
</evidence>
<reference evidence="16" key="2">
    <citation type="submission" date="2025-08" db="UniProtKB">
        <authorList>
            <consortium name="Ensembl"/>
        </authorList>
    </citation>
    <scope>IDENTIFICATION</scope>
</reference>
<dbReference type="SUPFAM" id="SSF53383">
    <property type="entry name" value="PLP-dependent transferases"/>
    <property type="match status" value="1"/>
</dbReference>
<evidence type="ECO:0000256" key="9">
    <source>
        <dbReference type="ARBA" id="ARBA00047412"/>
    </source>
</evidence>
<comment type="function">
    <text evidence="10">Catalyzes the reversible transamination between alanine and 2-oxoglutarate to form pyruvate and glutamate.</text>
</comment>
<dbReference type="InterPro" id="IPR004839">
    <property type="entry name" value="Aminotransferase_I/II_large"/>
</dbReference>
<keyword evidence="3" id="KW-0032">Aminotransferase</keyword>
<dbReference type="Ensembl" id="ENSATET00000064714.2">
    <property type="protein sequence ID" value="ENSATEP00000037029.2"/>
    <property type="gene ID" value="ENSATEG00000003845.3"/>
</dbReference>
<evidence type="ECO:0000256" key="3">
    <source>
        <dbReference type="ARBA" id="ARBA00022576"/>
    </source>
</evidence>
<evidence type="ECO:0000256" key="13">
    <source>
        <dbReference type="ARBA" id="ARBA00082840"/>
    </source>
</evidence>
<dbReference type="UniPathway" id="UPA00528">
    <property type="reaction ID" value="UER00586"/>
</dbReference>
<dbReference type="GeneTree" id="ENSGT00940000155265"/>
<feature type="region of interest" description="Disordered" evidence="14">
    <location>
        <begin position="24"/>
        <end position="71"/>
    </location>
</feature>
<evidence type="ECO:0000256" key="14">
    <source>
        <dbReference type="SAM" id="MobiDB-lite"/>
    </source>
</evidence>
<evidence type="ECO:0000256" key="2">
    <source>
        <dbReference type="ARBA" id="ARBA00011738"/>
    </source>
</evidence>
<dbReference type="GO" id="GO:0030170">
    <property type="term" value="F:pyridoxal phosphate binding"/>
    <property type="evidence" value="ECO:0007669"/>
    <property type="project" value="InterPro"/>
</dbReference>
<dbReference type="InterPro" id="IPR045088">
    <property type="entry name" value="ALAT1/2-like"/>
</dbReference>
<evidence type="ECO:0000259" key="15">
    <source>
        <dbReference type="Pfam" id="PF00155"/>
    </source>
</evidence>
<evidence type="ECO:0000256" key="6">
    <source>
        <dbReference type="ARBA" id="ARBA00025708"/>
    </source>
</evidence>
<dbReference type="GO" id="GO:0005737">
    <property type="term" value="C:cytoplasm"/>
    <property type="evidence" value="ECO:0007669"/>
    <property type="project" value="UniProtKB-ARBA"/>
</dbReference>
<evidence type="ECO:0000256" key="1">
    <source>
        <dbReference type="ARBA" id="ARBA00001933"/>
    </source>
</evidence>
<comment type="subunit">
    <text evidence="2">Homodimer.</text>
</comment>
<evidence type="ECO:0000256" key="11">
    <source>
        <dbReference type="ARBA" id="ARBA00076221"/>
    </source>
</evidence>
<protein>
    <recommendedName>
        <fullName evidence="8">alanine transaminase</fullName>
        <ecNumber evidence="8">2.6.1.2</ecNumber>
    </recommendedName>
    <alternativeName>
        <fullName evidence="12">Glutamate pyruvate transaminase 2</fullName>
    </alternativeName>
    <alternativeName>
        <fullName evidence="11">Glutamic--alanine transaminase 2</fullName>
    </alternativeName>
    <alternativeName>
        <fullName evidence="13">Glutamic--pyruvic transaminase 2</fullName>
    </alternativeName>
</protein>
<reference evidence="16" key="3">
    <citation type="submission" date="2025-09" db="UniProtKB">
        <authorList>
            <consortium name="Ensembl"/>
        </authorList>
    </citation>
    <scope>IDENTIFICATION</scope>
</reference>
<evidence type="ECO:0000313" key="16">
    <source>
        <dbReference type="Ensembl" id="ENSATEP00000037029.2"/>
    </source>
</evidence>
<dbReference type="Gene3D" id="1.10.287.1970">
    <property type="match status" value="1"/>
</dbReference>
<dbReference type="Gene3D" id="3.40.640.10">
    <property type="entry name" value="Type I PLP-dependent aspartate aminotransferase-like (Major domain)"/>
    <property type="match status" value="1"/>
</dbReference>
<accession>A0A7N5ZQ21</accession>
<dbReference type="FunFam" id="3.40.640.10:FF:000226">
    <property type="entry name" value="Alanine aminotransferase 2"/>
    <property type="match status" value="1"/>
</dbReference>
<dbReference type="OMA" id="GTQHFRV"/>
<evidence type="ECO:0000256" key="7">
    <source>
        <dbReference type="ARBA" id="ARBA00025785"/>
    </source>
</evidence>
<reference evidence="16" key="1">
    <citation type="submission" date="2021-04" db="EMBL/GenBank/DDBJ databases">
        <authorList>
            <consortium name="Wellcome Sanger Institute Data Sharing"/>
        </authorList>
    </citation>
    <scope>NUCLEOTIDE SEQUENCE [LARGE SCALE GENOMIC DNA]</scope>
</reference>
<name>A0A7N5ZQ21_ANATE</name>
<evidence type="ECO:0000313" key="17">
    <source>
        <dbReference type="Proteomes" id="UP000265040"/>
    </source>
</evidence>
<comment type="pathway">
    <text evidence="6">Amino-acid degradation; L-alanine degradation via transaminase pathway; pyruvate from L-alanine: step 1/1.</text>
</comment>
<organism evidence="16 17">
    <name type="scientific">Anabas testudineus</name>
    <name type="common">Climbing perch</name>
    <name type="synonym">Anthias testudineus</name>
    <dbReference type="NCBI Taxonomy" id="64144"/>
    <lineage>
        <taxon>Eukaryota</taxon>
        <taxon>Metazoa</taxon>
        <taxon>Chordata</taxon>
        <taxon>Craniata</taxon>
        <taxon>Vertebrata</taxon>
        <taxon>Euteleostomi</taxon>
        <taxon>Actinopterygii</taxon>
        <taxon>Neopterygii</taxon>
        <taxon>Teleostei</taxon>
        <taxon>Neoteleostei</taxon>
        <taxon>Acanthomorphata</taxon>
        <taxon>Anabantaria</taxon>
        <taxon>Anabantiformes</taxon>
        <taxon>Anabantoidei</taxon>
        <taxon>Anabantidae</taxon>
        <taxon>Anabas</taxon>
    </lineage>
</organism>